<proteinExistence type="predicted"/>
<dbReference type="InterPro" id="IPR045851">
    <property type="entry name" value="AMP-bd_C_sf"/>
</dbReference>
<gene>
    <name evidence="8" type="primary">acsA</name>
    <name evidence="8" type="ORF">QQ020_35450</name>
</gene>
<dbReference type="EC" id="6.2.1.1" evidence="1"/>
<dbReference type="PANTHER" id="PTHR24095:SF14">
    <property type="entry name" value="ACETYL-COENZYME A SYNTHETASE 1"/>
    <property type="match status" value="1"/>
</dbReference>
<dbReference type="EMBL" id="JAUJEB010000016">
    <property type="protein sequence ID" value="MDN5217425.1"/>
    <property type="molecule type" value="Genomic_DNA"/>
</dbReference>
<dbReference type="Gene3D" id="3.30.300.30">
    <property type="match status" value="1"/>
</dbReference>
<evidence type="ECO:0000259" key="6">
    <source>
        <dbReference type="Pfam" id="PF00501"/>
    </source>
</evidence>
<feature type="domain" description="AMP-dependent synthetase/ligase" evidence="6">
    <location>
        <begin position="54"/>
        <end position="428"/>
    </location>
</feature>
<dbReference type="RefSeq" id="WP_346762762.1">
    <property type="nucleotide sequence ID" value="NZ_JAUJEB010000016.1"/>
</dbReference>
<evidence type="ECO:0000256" key="3">
    <source>
        <dbReference type="ARBA" id="ARBA00022741"/>
    </source>
</evidence>
<evidence type="ECO:0000313" key="8">
    <source>
        <dbReference type="EMBL" id="MDN5217425.1"/>
    </source>
</evidence>
<dbReference type="InterPro" id="IPR000873">
    <property type="entry name" value="AMP-dep_synth/lig_dom"/>
</dbReference>
<keyword evidence="4" id="KW-0067">ATP-binding</keyword>
<comment type="caution">
    <text evidence="8">The sequence shown here is derived from an EMBL/GenBank/DDBJ whole genome shotgun (WGS) entry which is preliminary data.</text>
</comment>
<reference evidence="8" key="1">
    <citation type="submission" date="2023-06" db="EMBL/GenBank/DDBJ databases">
        <title>Genomic of Agaribacillus aureum.</title>
        <authorList>
            <person name="Wang G."/>
        </authorList>
    </citation>
    <scope>NUCLEOTIDE SEQUENCE</scope>
    <source>
        <strain evidence="8">BMA12</strain>
    </source>
</reference>
<dbReference type="Pfam" id="PF13193">
    <property type="entry name" value="AMP-binding_C"/>
    <property type="match status" value="1"/>
</dbReference>
<organism evidence="8 9">
    <name type="scientific">Agaribacillus aureus</name>
    <dbReference type="NCBI Taxonomy" id="3051825"/>
    <lineage>
        <taxon>Bacteria</taxon>
        <taxon>Pseudomonadati</taxon>
        <taxon>Bacteroidota</taxon>
        <taxon>Cytophagia</taxon>
        <taxon>Cytophagales</taxon>
        <taxon>Splendidivirgaceae</taxon>
        <taxon>Agaribacillus</taxon>
    </lineage>
</organism>
<keyword evidence="9" id="KW-1185">Reference proteome</keyword>
<dbReference type="SUPFAM" id="SSF56801">
    <property type="entry name" value="Acetyl-CoA synthetase-like"/>
    <property type="match status" value="1"/>
</dbReference>
<dbReference type="Pfam" id="PF00501">
    <property type="entry name" value="AMP-binding"/>
    <property type="match status" value="1"/>
</dbReference>
<dbReference type="InterPro" id="IPR042099">
    <property type="entry name" value="ANL_N_sf"/>
</dbReference>
<keyword evidence="2 8" id="KW-0436">Ligase</keyword>
<dbReference type="InterPro" id="IPR025110">
    <property type="entry name" value="AMP-bd_C"/>
</dbReference>
<evidence type="ECO:0000313" key="9">
    <source>
        <dbReference type="Proteomes" id="UP001172083"/>
    </source>
</evidence>
<sequence>MTINTRSTKNVRTNLTDYDKVRREFSWDQIQPELSGLPEGRGLNIAYEAVDRHALGKNENRTAIKWLGKTGKVKDITYRELKIKTDQFANILEMLGVKSVERVFTLSGRIPELYIAAFGSWKHKNIFCPLFAAYGPEPILQRMSRGNAKVLVTTSNLYQRKISRIKSQLPQLKHILLTDAEDHLGKGLWSLPKLMKEASATYVIPSTHPEDHAILHFTSGTAGKPKGALHVHSAVFTHYMTGKYVLDFHPGDIYWCTADPGWVTATSYGVIAPLTHGITSIIDETDFDAQRWLQVLESHKVNIWYTSPTTIRMLMQTGAKPREAFDLSRLRAIHSTGEPLTPEVIKWGQSHLGLPIYDNWWQTETGGIMIANYPSVKIKPGSIGLPIPGVETAILQKNDHQKPLRIDTPGICGELAIKVGWPSMFRGYIHDEAFYRKCFSDTWYLTGDLVTRDEEGYYWFVGRADDIIKTAGHTVGPFEVEHVIMEHPNVGEIAVIGKPEPIAGQVVKAFVSLKQGVVPSETLKIDILRFARKRLGKAIAPKEIAFLDRLPKTKSGKIMRRLLKARELGLPEGDISTLKIN</sequence>
<dbReference type="GO" id="GO:0003987">
    <property type="term" value="F:acetate-CoA ligase activity"/>
    <property type="evidence" value="ECO:0007669"/>
    <property type="project" value="UniProtKB-EC"/>
</dbReference>
<dbReference type="Proteomes" id="UP001172083">
    <property type="component" value="Unassembled WGS sequence"/>
</dbReference>
<evidence type="ECO:0000256" key="5">
    <source>
        <dbReference type="ARBA" id="ARBA00022990"/>
    </source>
</evidence>
<feature type="domain" description="AMP-binding enzyme C-terminal" evidence="7">
    <location>
        <begin position="479"/>
        <end position="557"/>
    </location>
</feature>
<keyword evidence="3" id="KW-0547">Nucleotide-binding</keyword>
<evidence type="ECO:0000256" key="2">
    <source>
        <dbReference type="ARBA" id="ARBA00022598"/>
    </source>
</evidence>
<protein>
    <recommendedName>
        <fullName evidence="1">acetate--CoA ligase</fullName>
        <ecNumber evidence="1">6.2.1.1</ecNumber>
    </recommendedName>
</protein>
<evidence type="ECO:0000259" key="7">
    <source>
        <dbReference type="Pfam" id="PF13193"/>
    </source>
</evidence>
<evidence type="ECO:0000256" key="4">
    <source>
        <dbReference type="ARBA" id="ARBA00022840"/>
    </source>
</evidence>
<accession>A0ABT8LI09</accession>
<keyword evidence="5" id="KW-0007">Acetylation</keyword>
<dbReference type="NCBIfam" id="NF003313">
    <property type="entry name" value="PRK04319.1"/>
    <property type="match status" value="1"/>
</dbReference>
<name>A0ABT8LI09_9BACT</name>
<dbReference type="PANTHER" id="PTHR24095">
    <property type="entry name" value="ACETYL-COENZYME A SYNTHETASE"/>
    <property type="match status" value="1"/>
</dbReference>
<dbReference type="Gene3D" id="3.40.50.12780">
    <property type="entry name" value="N-terminal domain of ligase-like"/>
    <property type="match status" value="1"/>
</dbReference>
<evidence type="ECO:0000256" key="1">
    <source>
        <dbReference type="ARBA" id="ARBA00013275"/>
    </source>
</evidence>